<accession>A0A1B6MET7</accession>
<reference evidence="1" key="1">
    <citation type="submission" date="2015-11" db="EMBL/GenBank/DDBJ databases">
        <title>De novo transcriptome assembly of four potential Pierce s Disease insect vectors from Arizona vineyards.</title>
        <authorList>
            <person name="Tassone E.E."/>
        </authorList>
    </citation>
    <scope>NUCLEOTIDE SEQUENCE</scope>
</reference>
<evidence type="ECO:0000313" key="1">
    <source>
        <dbReference type="EMBL" id="JAT34409.1"/>
    </source>
</evidence>
<dbReference type="EMBL" id="GEBQ01005568">
    <property type="protein sequence ID" value="JAT34409.1"/>
    <property type="molecule type" value="Transcribed_RNA"/>
</dbReference>
<feature type="non-terminal residue" evidence="1">
    <location>
        <position position="1"/>
    </location>
</feature>
<feature type="non-terminal residue" evidence="1">
    <location>
        <position position="109"/>
    </location>
</feature>
<name>A0A1B6MET7_9HEMI</name>
<gene>
    <name evidence="1" type="ORF">g.13274</name>
</gene>
<protein>
    <submittedName>
        <fullName evidence="1">Uncharacterized protein</fullName>
    </submittedName>
</protein>
<sequence>KKDQEKKSPLRFRIVFPSSLYFVFPVEKRTKKRKEFTKVRGRRTPFASEDFGSTTGHSLQGPDHLHLRIHCVYCNVGWCLDVVHHGSGTEFSRQVDRYTVPRWSERHSR</sequence>
<dbReference type="AlphaFoldDB" id="A0A1B6MET7"/>
<organism evidence="1">
    <name type="scientific">Graphocephala atropunctata</name>
    <dbReference type="NCBI Taxonomy" id="36148"/>
    <lineage>
        <taxon>Eukaryota</taxon>
        <taxon>Metazoa</taxon>
        <taxon>Ecdysozoa</taxon>
        <taxon>Arthropoda</taxon>
        <taxon>Hexapoda</taxon>
        <taxon>Insecta</taxon>
        <taxon>Pterygota</taxon>
        <taxon>Neoptera</taxon>
        <taxon>Paraneoptera</taxon>
        <taxon>Hemiptera</taxon>
        <taxon>Auchenorrhyncha</taxon>
        <taxon>Membracoidea</taxon>
        <taxon>Cicadellidae</taxon>
        <taxon>Cicadellinae</taxon>
        <taxon>Cicadellini</taxon>
        <taxon>Graphocephala</taxon>
    </lineage>
</organism>
<proteinExistence type="predicted"/>